<evidence type="ECO:0000256" key="1">
    <source>
        <dbReference type="SAM" id="MobiDB-lite"/>
    </source>
</evidence>
<dbReference type="Proteomes" id="UP000281553">
    <property type="component" value="Unassembled WGS sequence"/>
</dbReference>
<evidence type="ECO:0000313" key="3">
    <source>
        <dbReference type="Proteomes" id="UP000281553"/>
    </source>
</evidence>
<feature type="compositionally biased region" description="Polar residues" evidence="1">
    <location>
        <begin position="64"/>
        <end position="74"/>
    </location>
</feature>
<dbReference type="EMBL" id="UYRU01012007">
    <property type="protein sequence ID" value="VDK47574.1"/>
    <property type="molecule type" value="Genomic_DNA"/>
</dbReference>
<dbReference type="OrthoDB" id="6271946at2759"/>
<protein>
    <submittedName>
        <fullName evidence="2">Uncharacterized protein</fullName>
    </submittedName>
</protein>
<organism evidence="2 3">
    <name type="scientific">Dibothriocephalus latus</name>
    <name type="common">Fish tapeworm</name>
    <name type="synonym">Diphyllobothrium latum</name>
    <dbReference type="NCBI Taxonomy" id="60516"/>
    <lineage>
        <taxon>Eukaryota</taxon>
        <taxon>Metazoa</taxon>
        <taxon>Spiralia</taxon>
        <taxon>Lophotrochozoa</taxon>
        <taxon>Platyhelminthes</taxon>
        <taxon>Cestoda</taxon>
        <taxon>Eucestoda</taxon>
        <taxon>Diphyllobothriidea</taxon>
        <taxon>Diphyllobothriidae</taxon>
        <taxon>Dibothriocephalus</taxon>
    </lineage>
</organism>
<feature type="region of interest" description="Disordered" evidence="1">
    <location>
        <begin position="60"/>
        <end position="145"/>
    </location>
</feature>
<name>A0A3P6RSF4_DIBLA</name>
<evidence type="ECO:0000313" key="2">
    <source>
        <dbReference type="EMBL" id="VDK47574.1"/>
    </source>
</evidence>
<dbReference type="AlphaFoldDB" id="A0A3P6RSF4"/>
<reference evidence="2 3" key="1">
    <citation type="submission" date="2018-11" db="EMBL/GenBank/DDBJ databases">
        <authorList>
            <consortium name="Pathogen Informatics"/>
        </authorList>
    </citation>
    <scope>NUCLEOTIDE SEQUENCE [LARGE SCALE GENOMIC DNA]</scope>
</reference>
<keyword evidence="3" id="KW-1185">Reference proteome</keyword>
<accession>A0A3P6RSF4</accession>
<sequence>METQLHVLESWFEMPSIQHSFYPDELDRVSEDAQGLIEIVQQFQAALRSVVSKQSLDSGIDNVCPQQLESTPSNAPAPVPQQRPQQIPVDASLSDFAASAECQNPASLGTPPKQIKQRQRIQHQDQGVPQQPPVAPSHLPCDRPN</sequence>
<proteinExistence type="predicted"/>
<gene>
    <name evidence="2" type="ORF">DILT_LOCUS1610</name>
</gene>